<gene>
    <name evidence="3" type="ORF">F8M41_013226</name>
</gene>
<keyword evidence="3" id="KW-0540">Nuclease</keyword>
<dbReference type="Pfam" id="PF13392">
    <property type="entry name" value="HNH_3"/>
    <property type="match status" value="1"/>
</dbReference>
<sequence>MGFNGVKKSFAVRILVARAFIPNPENKPYVNHINDIKNDNRADNLEWVTPKENAERGHSQITAASDPKGVFQNVSGGWRWMYCEDHIEPDPNEEIERKNSVNKSEITQGSLHIGYRNIARKGYLCSSLSGIGILSKRRKEYVNHIDMQHAVRLGLGCQHVVKQIFGDGSFREFPSITKHCVLLELIIFGGCVEDFKLKLDGIVGSMWLNNISPRSKTAAQGNAQSHASSKMEDNHPHINS</sequence>
<proteinExistence type="predicted"/>
<keyword evidence="3" id="KW-0378">Hydrolase</keyword>
<feature type="compositionally biased region" description="Basic and acidic residues" evidence="1">
    <location>
        <begin position="229"/>
        <end position="240"/>
    </location>
</feature>
<comment type="caution">
    <text evidence="3">The sequence shown here is derived from an EMBL/GenBank/DDBJ whole genome shotgun (WGS) entry which is preliminary data.</text>
</comment>
<dbReference type="SUPFAM" id="SSF54060">
    <property type="entry name" value="His-Me finger endonucleases"/>
    <property type="match status" value="1"/>
</dbReference>
<dbReference type="AlphaFoldDB" id="A0A8H3WXX3"/>
<dbReference type="OrthoDB" id="2445703at2759"/>
<evidence type="ECO:0000313" key="4">
    <source>
        <dbReference type="Proteomes" id="UP000439903"/>
    </source>
</evidence>
<dbReference type="GO" id="GO:0004519">
    <property type="term" value="F:endonuclease activity"/>
    <property type="evidence" value="ECO:0007669"/>
    <property type="project" value="UniProtKB-KW"/>
</dbReference>
<dbReference type="Proteomes" id="UP000439903">
    <property type="component" value="Unassembled WGS sequence"/>
</dbReference>
<accession>A0A8H3WXX3</accession>
<keyword evidence="4" id="KW-1185">Reference proteome</keyword>
<reference evidence="3 4" key="1">
    <citation type="journal article" date="2019" name="Environ. Microbiol.">
        <title>At the nexus of three kingdoms: the genome of the mycorrhizal fungus Gigaspora margarita provides insights into plant, endobacterial and fungal interactions.</title>
        <authorList>
            <person name="Venice F."/>
            <person name="Ghignone S."/>
            <person name="Salvioli di Fossalunga A."/>
            <person name="Amselem J."/>
            <person name="Novero M."/>
            <person name="Xianan X."/>
            <person name="Sedzielewska Toro K."/>
            <person name="Morin E."/>
            <person name="Lipzen A."/>
            <person name="Grigoriev I.V."/>
            <person name="Henrissat B."/>
            <person name="Martin F.M."/>
            <person name="Bonfante P."/>
        </authorList>
    </citation>
    <scope>NUCLEOTIDE SEQUENCE [LARGE SCALE GENOMIC DNA]</scope>
    <source>
        <strain evidence="3 4">BEG34</strain>
    </source>
</reference>
<dbReference type="EMBL" id="WTPW01002685">
    <property type="protein sequence ID" value="KAF0370627.1"/>
    <property type="molecule type" value="Genomic_DNA"/>
</dbReference>
<feature type="domain" description="HNH nuclease" evidence="2">
    <location>
        <begin position="26"/>
        <end position="54"/>
    </location>
</feature>
<feature type="compositionally biased region" description="Polar residues" evidence="1">
    <location>
        <begin position="218"/>
        <end position="228"/>
    </location>
</feature>
<dbReference type="InterPro" id="IPR044925">
    <property type="entry name" value="His-Me_finger_sf"/>
</dbReference>
<feature type="region of interest" description="Disordered" evidence="1">
    <location>
        <begin position="218"/>
        <end position="240"/>
    </location>
</feature>
<dbReference type="InterPro" id="IPR003615">
    <property type="entry name" value="HNH_nuc"/>
</dbReference>
<organism evidence="3 4">
    <name type="scientific">Gigaspora margarita</name>
    <dbReference type="NCBI Taxonomy" id="4874"/>
    <lineage>
        <taxon>Eukaryota</taxon>
        <taxon>Fungi</taxon>
        <taxon>Fungi incertae sedis</taxon>
        <taxon>Mucoromycota</taxon>
        <taxon>Glomeromycotina</taxon>
        <taxon>Glomeromycetes</taxon>
        <taxon>Diversisporales</taxon>
        <taxon>Gigasporaceae</taxon>
        <taxon>Gigaspora</taxon>
    </lineage>
</organism>
<keyword evidence="3" id="KW-0255">Endonuclease</keyword>
<protein>
    <submittedName>
        <fullName evidence="3">Endonuclease</fullName>
    </submittedName>
</protein>
<dbReference type="Gene3D" id="3.90.75.20">
    <property type="match status" value="1"/>
</dbReference>
<evidence type="ECO:0000313" key="3">
    <source>
        <dbReference type="EMBL" id="KAF0370627.1"/>
    </source>
</evidence>
<evidence type="ECO:0000259" key="2">
    <source>
        <dbReference type="Pfam" id="PF13392"/>
    </source>
</evidence>
<evidence type="ECO:0000256" key="1">
    <source>
        <dbReference type="SAM" id="MobiDB-lite"/>
    </source>
</evidence>
<name>A0A8H3WXX3_GIGMA</name>